<sequence>MASSHVGRRPLFARMNTCPLCNGPNGCVPAIKGRLDVDCWCRRETFPPRLLERAAANPSHFACVCMPCLRAALDPRDQGE</sequence>
<protein>
    <recommendedName>
        <fullName evidence="3">Cysteine-rich CWC</fullName>
    </recommendedName>
</protein>
<evidence type="ECO:0000313" key="1">
    <source>
        <dbReference type="EMBL" id="VCU71608.1"/>
    </source>
</evidence>
<dbReference type="EMBL" id="UWPJ01000027">
    <property type="protein sequence ID" value="VCU71608.1"/>
    <property type="molecule type" value="Genomic_DNA"/>
</dbReference>
<evidence type="ECO:0000313" key="2">
    <source>
        <dbReference type="Proteomes" id="UP000277294"/>
    </source>
</evidence>
<evidence type="ECO:0008006" key="3">
    <source>
        <dbReference type="Google" id="ProtNLM"/>
    </source>
</evidence>
<accession>A0A3P4B7E1</accession>
<dbReference type="InterPro" id="IPR032720">
    <property type="entry name" value="Cys_rich_CWC"/>
</dbReference>
<keyword evidence="2" id="KW-1185">Reference proteome</keyword>
<dbReference type="AlphaFoldDB" id="A0A3P4B7E1"/>
<dbReference type="OrthoDB" id="8912324at2"/>
<organism evidence="1 2">
    <name type="scientific">Pigmentiphaga humi</name>
    <dbReference type="NCBI Taxonomy" id="2478468"/>
    <lineage>
        <taxon>Bacteria</taxon>
        <taxon>Pseudomonadati</taxon>
        <taxon>Pseudomonadota</taxon>
        <taxon>Betaproteobacteria</taxon>
        <taxon>Burkholderiales</taxon>
        <taxon>Alcaligenaceae</taxon>
        <taxon>Pigmentiphaga</taxon>
    </lineage>
</organism>
<dbReference type="Proteomes" id="UP000277294">
    <property type="component" value="Unassembled WGS sequence"/>
</dbReference>
<gene>
    <name evidence="1" type="ORF">PIGHUM_03694</name>
</gene>
<dbReference type="Pfam" id="PF14375">
    <property type="entry name" value="Cys_rich_CWC"/>
    <property type="match status" value="1"/>
</dbReference>
<proteinExistence type="predicted"/>
<reference evidence="1 2" key="1">
    <citation type="submission" date="2018-10" db="EMBL/GenBank/DDBJ databases">
        <authorList>
            <person name="Criscuolo A."/>
        </authorList>
    </citation>
    <scope>NUCLEOTIDE SEQUENCE [LARGE SCALE GENOMIC DNA]</scope>
    <source>
        <strain evidence="1">DnA1</strain>
    </source>
</reference>
<name>A0A3P4B7E1_9BURK</name>